<evidence type="ECO:0000313" key="2">
    <source>
        <dbReference type="Proteomes" id="UP000037109"/>
    </source>
</evidence>
<dbReference type="EMBL" id="LGUF01000007">
    <property type="protein sequence ID" value="KON85498.1"/>
    <property type="molecule type" value="Genomic_DNA"/>
</dbReference>
<dbReference type="Proteomes" id="UP000037109">
    <property type="component" value="Unassembled WGS sequence"/>
</dbReference>
<dbReference type="AlphaFoldDB" id="A0A0M0G6V8"/>
<reference evidence="2" key="1">
    <citation type="submission" date="2015-07" db="EMBL/GenBank/DDBJ databases">
        <title>Fjat-10036 dsm4.</title>
        <authorList>
            <person name="Liu B."/>
            <person name="Wang J."/>
            <person name="Zhu Y."/>
            <person name="Liu G."/>
            <person name="Chen Q."/>
            <person name="Chen Z."/>
            <person name="Lan J."/>
            <person name="Che J."/>
            <person name="Ge C."/>
            <person name="Shi H."/>
            <person name="Pan Z."/>
            <person name="Liu X."/>
        </authorList>
    </citation>
    <scope>NUCLEOTIDE SEQUENCE [LARGE SCALE GENOMIC DNA]</scope>
    <source>
        <strain evidence="2">DSM 4</strain>
    </source>
</reference>
<dbReference type="OrthoDB" id="2896931at2"/>
<gene>
    <name evidence="1" type="ORF">AF332_00510</name>
</gene>
<organism evidence="1 2">
    <name type="scientific">Sporosarcina globispora</name>
    <name type="common">Bacillus globisporus</name>
    <dbReference type="NCBI Taxonomy" id="1459"/>
    <lineage>
        <taxon>Bacteria</taxon>
        <taxon>Bacillati</taxon>
        <taxon>Bacillota</taxon>
        <taxon>Bacilli</taxon>
        <taxon>Bacillales</taxon>
        <taxon>Caryophanaceae</taxon>
        <taxon>Sporosarcina</taxon>
    </lineage>
</organism>
<evidence type="ECO:0008006" key="3">
    <source>
        <dbReference type="Google" id="ProtNLM"/>
    </source>
</evidence>
<dbReference type="RefSeq" id="WP_053432892.1">
    <property type="nucleotide sequence ID" value="NZ_LGUF01000007.1"/>
</dbReference>
<keyword evidence="2" id="KW-1185">Reference proteome</keyword>
<evidence type="ECO:0000313" key="1">
    <source>
        <dbReference type="EMBL" id="KON85498.1"/>
    </source>
</evidence>
<proteinExistence type="predicted"/>
<dbReference type="PATRIC" id="fig|1459.3.peg.137"/>
<comment type="caution">
    <text evidence="1">The sequence shown here is derived from an EMBL/GenBank/DDBJ whole genome shotgun (WGS) entry which is preliminary data.</text>
</comment>
<name>A0A0M0G6V8_SPOGL</name>
<accession>A0A0M0G6V8</accession>
<protein>
    <recommendedName>
        <fullName evidence="3">Group-specific protein</fullName>
    </recommendedName>
</protein>
<sequence>MPTKQIRLRRIQSLAHDIMVEMNSKEGHKKNESYRTVIDHLSRAIGELSDPSGDYSLDYVEEKVGTAHYKIFKNMKKLTPLRKTKESTM</sequence>